<organism evidence="3 4">
    <name type="scientific">Mycolicibacterium alvei</name>
    <dbReference type="NCBI Taxonomy" id="67081"/>
    <lineage>
        <taxon>Bacteria</taxon>
        <taxon>Bacillati</taxon>
        <taxon>Actinomycetota</taxon>
        <taxon>Actinomycetes</taxon>
        <taxon>Mycobacteriales</taxon>
        <taxon>Mycobacteriaceae</taxon>
        <taxon>Mycolicibacterium</taxon>
    </lineage>
</organism>
<dbReference type="KEGG" id="malv:MALV_36050"/>
<accession>A0A6N4UUB8</accession>
<keyword evidence="4" id="KW-1185">Reference proteome</keyword>
<dbReference type="AlphaFoldDB" id="A0A6N4UUB8"/>
<dbReference type="Proteomes" id="UP000466906">
    <property type="component" value="Chromosome"/>
</dbReference>
<reference evidence="3 4" key="1">
    <citation type="journal article" date="2019" name="Emerg. Microbes Infect.">
        <title>Comprehensive subspecies identification of 175 nontuberculous mycobacteria species based on 7547 genomic profiles.</title>
        <authorList>
            <person name="Matsumoto Y."/>
            <person name="Kinjo T."/>
            <person name="Motooka D."/>
            <person name="Nabeya D."/>
            <person name="Jung N."/>
            <person name="Uechi K."/>
            <person name="Horii T."/>
            <person name="Iida T."/>
            <person name="Fujita J."/>
            <person name="Nakamura S."/>
        </authorList>
    </citation>
    <scope>NUCLEOTIDE SEQUENCE [LARGE SCALE GENOMIC DNA]</scope>
    <source>
        <strain evidence="3 4">JCM 12272</strain>
    </source>
</reference>
<evidence type="ECO:0000313" key="3">
    <source>
        <dbReference type="EMBL" id="BBX28480.1"/>
    </source>
</evidence>
<dbReference type="InterPro" id="IPR002878">
    <property type="entry name" value="ChsH2_C"/>
</dbReference>
<evidence type="ECO:0000256" key="1">
    <source>
        <dbReference type="SAM" id="MobiDB-lite"/>
    </source>
</evidence>
<feature type="domain" description="ChsH2 C-terminal OB-fold" evidence="2">
    <location>
        <begin position="85"/>
        <end position="155"/>
    </location>
</feature>
<proteinExistence type="predicted"/>
<dbReference type="EMBL" id="AP022565">
    <property type="protein sequence ID" value="BBX28480.1"/>
    <property type="molecule type" value="Genomic_DNA"/>
</dbReference>
<evidence type="ECO:0000259" key="2">
    <source>
        <dbReference type="Pfam" id="PF01796"/>
    </source>
</evidence>
<protein>
    <recommendedName>
        <fullName evidence="2">ChsH2 C-terminal OB-fold domain-containing protein</fullName>
    </recommendedName>
</protein>
<evidence type="ECO:0000313" key="4">
    <source>
        <dbReference type="Proteomes" id="UP000466906"/>
    </source>
</evidence>
<sequence length="189" mass="20953">MAWNSSPHTDDALDVHADDDTERAEPNCTERIFTVNQQVPLAEGLFTWPSEDPALIGGRSSDGQIVFPYRSHRIVGDRREALEPVELPRRGTLWTFTTQQFRPPEPPYAGDDDATTFTPFAIGYVELPGALRVEARLTESDPEKLRIGQAMELRIVPFGKNADGDQTMIFAFAPADGDDATEGVHNGRK</sequence>
<dbReference type="SUPFAM" id="SSF50249">
    <property type="entry name" value="Nucleic acid-binding proteins"/>
    <property type="match status" value="1"/>
</dbReference>
<feature type="region of interest" description="Disordered" evidence="1">
    <location>
        <begin position="1"/>
        <end position="23"/>
    </location>
</feature>
<dbReference type="Pfam" id="PF01796">
    <property type="entry name" value="OB_ChsH2_C"/>
    <property type="match status" value="1"/>
</dbReference>
<name>A0A6N4UUB8_9MYCO</name>
<feature type="compositionally biased region" description="Basic and acidic residues" evidence="1">
    <location>
        <begin position="8"/>
        <end position="18"/>
    </location>
</feature>
<gene>
    <name evidence="3" type="ORF">MALV_36050</name>
</gene>
<dbReference type="RefSeq" id="WP_197907468.1">
    <property type="nucleotide sequence ID" value="NZ_AP022565.1"/>
</dbReference>
<dbReference type="InterPro" id="IPR012340">
    <property type="entry name" value="NA-bd_OB-fold"/>
</dbReference>